<evidence type="ECO:0000313" key="9">
    <source>
        <dbReference type="EMBL" id="MBH9552726.1"/>
    </source>
</evidence>
<dbReference type="Proteomes" id="UP000620139">
    <property type="component" value="Unassembled WGS sequence"/>
</dbReference>
<comment type="subcellular location">
    <subcellularLocation>
        <location evidence="1">Membrane</location>
    </subcellularLocation>
</comment>
<keyword evidence="10" id="KW-1185">Reference proteome</keyword>
<feature type="transmembrane region" description="Helical" evidence="6">
    <location>
        <begin position="12"/>
        <end position="35"/>
    </location>
</feature>
<dbReference type="Pfam" id="PF17201">
    <property type="entry name" value="Cache_3-Cache_2"/>
    <property type="match status" value="1"/>
</dbReference>
<dbReference type="InterPro" id="IPR029151">
    <property type="entry name" value="Sensor-like_sf"/>
</dbReference>
<dbReference type="SMART" id="SM00283">
    <property type="entry name" value="MA"/>
    <property type="match status" value="1"/>
</dbReference>
<dbReference type="SUPFAM" id="SSF103190">
    <property type="entry name" value="Sensory domain-like"/>
    <property type="match status" value="1"/>
</dbReference>
<accession>A0A931NEP3</accession>
<feature type="region of interest" description="Disordered" evidence="5">
    <location>
        <begin position="639"/>
        <end position="728"/>
    </location>
</feature>
<dbReference type="Pfam" id="PF00015">
    <property type="entry name" value="MCPsignal"/>
    <property type="match status" value="1"/>
</dbReference>
<evidence type="ECO:0000256" key="3">
    <source>
        <dbReference type="ARBA" id="ARBA00029447"/>
    </source>
</evidence>
<dbReference type="FunFam" id="1.10.287.950:FF:000001">
    <property type="entry name" value="Methyl-accepting chemotaxis sensory transducer"/>
    <property type="match status" value="1"/>
</dbReference>
<protein>
    <submittedName>
        <fullName evidence="9">Cache 3/Cache 2 fusion domain-containing protein</fullName>
    </submittedName>
</protein>
<feature type="transmembrane region" description="Helical" evidence="6">
    <location>
        <begin position="312"/>
        <end position="335"/>
    </location>
</feature>
<dbReference type="InterPro" id="IPR004089">
    <property type="entry name" value="MCPsignal_dom"/>
</dbReference>
<feature type="compositionally biased region" description="Pro residues" evidence="5">
    <location>
        <begin position="706"/>
        <end position="720"/>
    </location>
</feature>
<feature type="domain" description="Methyl-accepting transducer" evidence="7">
    <location>
        <begin position="394"/>
        <end position="623"/>
    </location>
</feature>
<keyword evidence="4" id="KW-0807">Transducer</keyword>
<keyword evidence="6" id="KW-0812">Transmembrane</keyword>
<proteinExistence type="inferred from homology"/>
<dbReference type="PROSITE" id="PS50885">
    <property type="entry name" value="HAMP"/>
    <property type="match status" value="1"/>
</dbReference>
<evidence type="ECO:0000256" key="4">
    <source>
        <dbReference type="PROSITE-ProRule" id="PRU00284"/>
    </source>
</evidence>
<dbReference type="SUPFAM" id="SSF58104">
    <property type="entry name" value="Methyl-accepting chemotaxis protein (MCP) signaling domain"/>
    <property type="match status" value="1"/>
</dbReference>
<reference evidence="9" key="1">
    <citation type="submission" date="2020-12" db="EMBL/GenBank/DDBJ databases">
        <title>The genome sequence of Inhella sp. 4Y17.</title>
        <authorList>
            <person name="Liu Y."/>
        </authorList>
    </citation>
    <scope>NUCLEOTIDE SEQUENCE</scope>
    <source>
        <strain evidence="9">4Y10</strain>
    </source>
</reference>
<sequence length="728" mass="75987">MANTQSTLARRVTLIGIGAVAAVLFLTSVLLSLLLMRNANRAVETWASDRGQAMEDTITAINDTARALVKRSYGSFRQEFGPQFQLNEETGELRDWGPKLNENYSAVDKFANTTGGVAQGFVRKGDDFVRITTSVKKADGGRELGGALGTHPARAAALAGQAYSAPELLQDRAFMVHYEPLKGEDGKVIGILSVGFDLDVFNNALGQMVKDIHFFDSGGVAVVQNAQDAANSRFYAHPTARGKKVADVSPALAKALAAIDPEAHQTVIDDLPEMLGHGGGGYFGVAHASKAAGVLVVAQVKRSEAMAQNWSILLPFWGLLVAATLALGFGLFWLVSRWVAQPMAKLSAAMDAVSNGDLSQSVTSSRQDEIGQLIRDTESMRAHLANTIGTVRHSVDSIGVASREIATGNQDLSQRTEQTASNLQAAAGSMEHLTGTVRQTADSARVAQQLVSDTSTAAARGGSVVGQVVQTMDEISASSRKISDIIGVIDGIAFQTNILALNAAVEAARAGEQGRGFAVVAGEVRTLAGRSAEAAKEIKTLINTSVEKVETGARLVQDAGSAMNDIVSGVQRVSDIIGDIAAASTEQSDGISQVNQSVVQLDQMTQQNAALVEESAAAAESLRDQAQRLVEAIAIFRTGTDSPGMSKGVGTSPIKAPSPSLKPPAMTKARTPAPKSTPGAGSATSPRPPSPAPTLRPAAAPKAAAPKPPPAPAARPAPPPADDDWETF</sequence>
<feature type="compositionally biased region" description="Low complexity" evidence="5">
    <location>
        <begin position="695"/>
        <end position="705"/>
    </location>
</feature>
<keyword evidence="2" id="KW-0488">Methylation</keyword>
<evidence type="ECO:0000259" key="7">
    <source>
        <dbReference type="PROSITE" id="PS50111"/>
    </source>
</evidence>
<evidence type="ECO:0000313" key="10">
    <source>
        <dbReference type="Proteomes" id="UP000620139"/>
    </source>
</evidence>
<evidence type="ECO:0000256" key="1">
    <source>
        <dbReference type="ARBA" id="ARBA00004370"/>
    </source>
</evidence>
<dbReference type="InterPro" id="IPR033462">
    <property type="entry name" value="Cache_3-Cache_2"/>
</dbReference>
<comment type="caution">
    <text evidence="9">The sequence shown here is derived from an EMBL/GenBank/DDBJ whole genome shotgun (WGS) entry which is preliminary data.</text>
</comment>
<dbReference type="Gene3D" id="1.10.287.950">
    <property type="entry name" value="Methyl-accepting chemotaxis protein"/>
    <property type="match status" value="1"/>
</dbReference>
<dbReference type="GO" id="GO:0006935">
    <property type="term" value="P:chemotaxis"/>
    <property type="evidence" value="ECO:0007669"/>
    <property type="project" value="TreeGrafter"/>
</dbReference>
<dbReference type="GO" id="GO:0005886">
    <property type="term" value="C:plasma membrane"/>
    <property type="evidence" value="ECO:0007669"/>
    <property type="project" value="TreeGrafter"/>
</dbReference>
<dbReference type="AlphaFoldDB" id="A0A931NEP3"/>
<comment type="similarity">
    <text evidence="3">Belongs to the methyl-accepting chemotaxis (MCP) protein family.</text>
</comment>
<organism evidence="9 10">
    <name type="scientific">Inhella gelatinilytica</name>
    <dbReference type="NCBI Taxonomy" id="2795030"/>
    <lineage>
        <taxon>Bacteria</taxon>
        <taxon>Pseudomonadati</taxon>
        <taxon>Pseudomonadota</taxon>
        <taxon>Betaproteobacteria</taxon>
        <taxon>Burkholderiales</taxon>
        <taxon>Sphaerotilaceae</taxon>
        <taxon>Inhella</taxon>
    </lineage>
</organism>
<evidence type="ECO:0000259" key="8">
    <source>
        <dbReference type="PROSITE" id="PS50885"/>
    </source>
</evidence>
<evidence type="ECO:0000256" key="5">
    <source>
        <dbReference type="SAM" id="MobiDB-lite"/>
    </source>
</evidence>
<dbReference type="CDD" id="cd06225">
    <property type="entry name" value="HAMP"/>
    <property type="match status" value="1"/>
</dbReference>
<keyword evidence="6" id="KW-0472">Membrane</keyword>
<dbReference type="RefSeq" id="WP_198100312.1">
    <property type="nucleotide sequence ID" value="NZ_JAEDAL010000002.1"/>
</dbReference>
<dbReference type="GO" id="GO:0004888">
    <property type="term" value="F:transmembrane signaling receptor activity"/>
    <property type="evidence" value="ECO:0007669"/>
    <property type="project" value="TreeGrafter"/>
</dbReference>
<dbReference type="Pfam" id="PF00672">
    <property type="entry name" value="HAMP"/>
    <property type="match status" value="1"/>
</dbReference>
<dbReference type="PANTHER" id="PTHR43531:SF14">
    <property type="entry name" value="METHYL-ACCEPTING CHEMOTAXIS PROTEIN I-RELATED"/>
    <property type="match status" value="1"/>
</dbReference>
<dbReference type="PROSITE" id="PS50111">
    <property type="entry name" value="CHEMOTAXIS_TRANSDUC_2"/>
    <property type="match status" value="1"/>
</dbReference>
<evidence type="ECO:0000256" key="6">
    <source>
        <dbReference type="SAM" id="Phobius"/>
    </source>
</evidence>
<evidence type="ECO:0000256" key="2">
    <source>
        <dbReference type="ARBA" id="ARBA00022481"/>
    </source>
</evidence>
<keyword evidence="6" id="KW-1133">Transmembrane helix</keyword>
<dbReference type="CDD" id="cd11386">
    <property type="entry name" value="MCP_signal"/>
    <property type="match status" value="1"/>
</dbReference>
<dbReference type="SMART" id="SM00304">
    <property type="entry name" value="HAMP"/>
    <property type="match status" value="1"/>
</dbReference>
<dbReference type="InterPro" id="IPR051310">
    <property type="entry name" value="MCP_chemotaxis"/>
</dbReference>
<feature type="domain" description="HAMP" evidence="8">
    <location>
        <begin position="337"/>
        <end position="389"/>
    </location>
</feature>
<dbReference type="EMBL" id="JAEDAL010000002">
    <property type="protein sequence ID" value="MBH9552726.1"/>
    <property type="molecule type" value="Genomic_DNA"/>
</dbReference>
<dbReference type="PANTHER" id="PTHR43531">
    <property type="entry name" value="PROTEIN ICFG"/>
    <property type="match status" value="1"/>
</dbReference>
<dbReference type="InterPro" id="IPR003660">
    <property type="entry name" value="HAMP_dom"/>
</dbReference>
<dbReference type="GO" id="GO:0007165">
    <property type="term" value="P:signal transduction"/>
    <property type="evidence" value="ECO:0007669"/>
    <property type="project" value="UniProtKB-KW"/>
</dbReference>
<gene>
    <name evidence="9" type="ORF">I7X43_07655</name>
</gene>
<name>A0A931NEP3_9BURK</name>